<dbReference type="Proteomes" id="UP000663829">
    <property type="component" value="Unassembled WGS sequence"/>
</dbReference>
<gene>
    <name evidence="1" type="ORF">GPM918_LOCUS13358</name>
    <name evidence="2" type="ORF">SRO942_LOCUS13358</name>
</gene>
<organism evidence="1 3">
    <name type="scientific">Didymodactylos carnosus</name>
    <dbReference type="NCBI Taxonomy" id="1234261"/>
    <lineage>
        <taxon>Eukaryota</taxon>
        <taxon>Metazoa</taxon>
        <taxon>Spiralia</taxon>
        <taxon>Gnathifera</taxon>
        <taxon>Rotifera</taxon>
        <taxon>Eurotatoria</taxon>
        <taxon>Bdelloidea</taxon>
        <taxon>Philodinida</taxon>
        <taxon>Philodinidae</taxon>
        <taxon>Didymodactylos</taxon>
    </lineage>
</organism>
<protein>
    <submittedName>
        <fullName evidence="1">Uncharacterized protein</fullName>
    </submittedName>
</protein>
<dbReference type="InterPro" id="IPR004908">
    <property type="entry name" value="ATPase_V1-cplx_hsu"/>
</dbReference>
<name>A0A814G9A5_9BILA</name>
<proteinExistence type="predicted"/>
<evidence type="ECO:0000313" key="1">
    <source>
        <dbReference type="EMBL" id="CAF0993145.1"/>
    </source>
</evidence>
<dbReference type="GO" id="GO:0000221">
    <property type="term" value="C:vacuolar proton-transporting V-type ATPase, V1 domain"/>
    <property type="evidence" value="ECO:0007669"/>
    <property type="project" value="InterPro"/>
</dbReference>
<dbReference type="Proteomes" id="UP000681722">
    <property type="component" value="Unassembled WGS sequence"/>
</dbReference>
<accession>A0A814G9A5</accession>
<dbReference type="EMBL" id="CAJOBC010003058">
    <property type="protein sequence ID" value="CAF3764949.1"/>
    <property type="molecule type" value="Genomic_DNA"/>
</dbReference>
<dbReference type="EMBL" id="CAJNOQ010003058">
    <property type="protein sequence ID" value="CAF0993145.1"/>
    <property type="molecule type" value="Genomic_DNA"/>
</dbReference>
<sequence length="71" mass="8495">METEQLWPYFLNTLTNHDQFIVHQTSRITAKLACWSHEHMLVPDLEYYLAWLKEQLKPQVNSHSTVHRCSV</sequence>
<dbReference type="GO" id="GO:0046961">
    <property type="term" value="F:proton-transporting ATPase activity, rotational mechanism"/>
    <property type="evidence" value="ECO:0007669"/>
    <property type="project" value="InterPro"/>
</dbReference>
<evidence type="ECO:0000313" key="2">
    <source>
        <dbReference type="EMBL" id="CAF3764949.1"/>
    </source>
</evidence>
<dbReference type="OrthoDB" id="10263554at2759"/>
<dbReference type="Pfam" id="PF03224">
    <property type="entry name" value="V-ATPase_H_N"/>
    <property type="match status" value="1"/>
</dbReference>
<keyword evidence="3" id="KW-1185">Reference proteome</keyword>
<reference evidence="1" key="1">
    <citation type="submission" date="2021-02" db="EMBL/GenBank/DDBJ databases">
        <authorList>
            <person name="Nowell W R."/>
        </authorList>
    </citation>
    <scope>NUCLEOTIDE SEQUENCE</scope>
</reference>
<dbReference type="AlphaFoldDB" id="A0A814G9A5"/>
<evidence type="ECO:0000313" key="3">
    <source>
        <dbReference type="Proteomes" id="UP000663829"/>
    </source>
</evidence>
<comment type="caution">
    <text evidence="1">The sequence shown here is derived from an EMBL/GenBank/DDBJ whole genome shotgun (WGS) entry which is preliminary data.</text>
</comment>